<feature type="transmembrane region" description="Helical" evidence="1">
    <location>
        <begin position="106"/>
        <end position="128"/>
    </location>
</feature>
<dbReference type="Proteomes" id="UP000029488">
    <property type="component" value="Chromosome"/>
</dbReference>
<sequence>MQNFNNKHPLITIISSSILLGLSLISSMLLLIITLIKFSRTTNYAMITSLALILATLFIYSSFEIVSISLKLTGAAKVMDIISSCLLYLYTTTIYIAVFIGFHLSVLGWIGFGLSLALLVFNVLFTCLCYHQQKILFSVTNILFFIYSLLSLLNLRISTLSTILSIIVLISFNVIIIIRQFEYTKLLETILFTFATTLWLITLLIF</sequence>
<keyword evidence="1" id="KW-0812">Transmembrane</keyword>
<feature type="transmembrane region" description="Helical" evidence="1">
    <location>
        <begin position="78"/>
        <end position="100"/>
    </location>
</feature>
<dbReference type="Proteomes" id="UP000470980">
    <property type="component" value="Unassembled WGS sequence"/>
</dbReference>
<name>A0A089RV43_9LACO</name>
<dbReference type="EMBL" id="CP020858">
    <property type="protein sequence ID" value="ARU19411.1"/>
    <property type="molecule type" value="Genomic_DNA"/>
</dbReference>
<dbReference type="Proteomes" id="UP000471300">
    <property type="component" value="Unassembled WGS sequence"/>
</dbReference>
<evidence type="ECO:0000313" key="7">
    <source>
        <dbReference type="Proteomes" id="UP000195378"/>
    </source>
</evidence>
<feature type="transmembrane region" description="Helical" evidence="1">
    <location>
        <begin position="135"/>
        <end position="153"/>
    </location>
</feature>
<dbReference type="EMBL" id="CP007646">
    <property type="protein sequence ID" value="AIR10462.1"/>
    <property type="molecule type" value="Genomic_DNA"/>
</dbReference>
<feature type="transmembrane region" description="Helical" evidence="1">
    <location>
        <begin position="12"/>
        <end position="38"/>
    </location>
</feature>
<dbReference type="KEGG" id="lsj:LSJ_0774c"/>
<evidence type="ECO:0000313" key="2">
    <source>
        <dbReference type="EMBL" id="AIR10462.1"/>
    </source>
</evidence>
<evidence type="ECO:0000313" key="5">
    <source>
        <dbReference type="EMBL" id="MYZ65935.1"/>
    </source>
</evidence>
<dbReference type="EMBL" id="VSTU01000002">
    <property type="protein sequence ID" value="MYZ65935.1"/>
    <property type="molecule type" value="Genomic_DNA"/>
</dbReference>
<dbReference type="AlphaFoldDB" id="A0A089RV43"/>
<organism evidence="2 6">
    <name type="scientific">Ligilactobacillus salivarius</name>
    <dbReference type="NCBI Taxonomy" id="1624"/>
    <lineage>
        <taxon>Bacteria</taxon>
        <taxon>Bacillati</taxon>
        <taxon>Bacillota</taxon>
        <taxon>Bacilli</taxon>
        <taxon>Lactobacillales</taxon>
        <taxon>Lactobacillaceae</taxon>
        <taxon>Ligilactobacillus</taxon>
    </lineage>
</organism>
<reference evidence="8 9" key="3">
    <citation type="journal article" date="2020" name="Food Funct.">
        <title>Screening of Lactobacillus salivarius strains from the feces of Chinese populations and the evaluation of their effects against intestinal inflammation in mice.</title>
        <authorList>
            <person name="Zhai Q."/>
            <person name="Shen X."/>
            <person name="Cen S."/>
            <person name="Zhang C."/>
            <person name="Tian F."/>
            <person name="Zhao J."/>
            <person name="Zhang H."/>
            <person name="Xue Y."/>
            <person name="Chen W."/>
        </authorList>
    </citation>
    <scope>NUCLEOTIDE SEQUENCE [LARGE SCALE GENOMIC DNA]</scope>
    <source>
        <strain evidence="5 9">FZJTZ28M4.scaf</strain>
        <strain evidence="4 8">FZJTZ9M6.scaf</strain>
    </source>
</reference>
<dbReference type="Proteomes" id="UP000195378">
    <property type="component" value="Chromosome"/>
</dbReference>
<feature type="transmembrane region" description="Helical" evidence="1">
    <location>
        <begin position="186"/>
        <end position="205"/>
    </location>
</feature>
<evidence type="ECO:0000313" key="4">
    <source>
        <dbReference type="EMBL" id="MYY72311.1"/>
    </source>
</evidence>
<dbReference type="EMBL" id="VSTR01000001">
    <property type="protein sequence ID" value="MYY72311.1"/>
    <property type="molecule type" value="Genomic_DNA"/>
</dbReference>
<evidence type="ECO:0000256" key="1">
    <source>
        <dbReference type="SAM" id="Phobius"/>
    </source>
</evidence>
<protein>
    <submittedName>
        <fullName evidence="2">Uncharacterized protein</fullName>
    </submittedName>
</protein>
<reference evidence="3 7" key="2">
    <citation type="submission" date="2017-04" db="EMBL/GenBank/DDBJ databases">
        <title>Complete genome sequence of Lactobacillus salivarius ZLS006, a probiotic strain isolated from healthy piglet.</title>
        <authorList>
            <person name="Zhang D."/>
        </authorList>
    </citation>
    <scope>NUCLEOTIDE SEQUENCE [LARGE SCALE GENOMIC DNA]</scope>
    <source>
        <strain evidence="3 7">ZLS006</strain>
    </source>
</reference>
<evidence type="ECO:0000313" key="6">
    <source>
        <dbReference type="Proteomes" id="UP000029488"/>
    </source>
</evidence>
<keyword evidence="1" id="KW-0472">Membrane</keyword>
<evidence type="ECO:0000313" key="3">
    <source>
        <dbReference type="EMBL" id="ARU19411.1"/>
    </source>
</evidence>
<keyword evidence="1" id="KW-1133">Transmembrane helix</keyword>
<reference evidence="2 6" key="1">
    <citation type="journal article" date="2014" name="BMC Genomics">
        <title>Unusual genome complexity in Lactobacillus salivarius JCM1046.</title>
        <authorList>
            <person name="Raftis E.J."/>
            <person name="Forde B.M."/>
            <person name="Claesson M.J."/>
            <person name="O'Toole P.W."/>
        </authorList>
    </citation>
    <scope>NUCLEOTIDE SEQUENCE [LARGE SCALE GENOMIC DNA]</scope>
    <source>
        <strain evidence="2 6">JCM1046</strain>
    </source>
</reference>
<evidence type="ECO:0000313" key="8">
    <source>
        <dbReference type="Proteomes" id="UP000470980"/>
    </source>
</evidence>
<gene>
    <name evidence="3" type="ORF">B7R82_05195</name>
    <name evidence="5" type="ORF">FYL06_03030</name>
    <name evidence="4" type="ORF">FYL10_01190</name>
    <name evidence="2" type="ORF">LSJ_0774c</name>
</gene>
<feature type="transmembrane region" description="Helical" evidence="1">
    <location>
        <begin position="44"/>
        <end position="66"/>
    </location>
</feature>
<dbReference type="OMA" id="FGSCMIY"/>
<feature type="transmembrane region" description="Helical" evidence="1">
    <location>
        <begin position="159"/>
        <end position="179"/>
    </location>
</feature>
<proteinExistence type="predicted"/>
<accession>A0A089RV43</accession>
<evidence type="ECO:0000313" key="9">
    <source>
        <dbReference type="Proteomes" id="UP000471300"/>
    </source>
</evidence>